<keyword evidence="2" id="KW-1185">Reference proteome</keyword>
<protein>
    <submittedName>
        <fullName evidence="1">Uncharacterized protein</fullName>
    </submittedName>
</protein>
<dbReference type="Gene3D" id="3.80.10.10">
    <property type="entry name" value="Ribonuclease Inhibitor"/>
    <property type="match status" value="1"/>
</dbReference>
<organism evidence="1 2">
    <name type="scientific">Actinomortierella ambigua</name>
    <dbReference type="NCBI Taxonomy" id="1343610"/>
    <lineage>
        <taxon>Eukaryota</taxon>
        <taxon>Fungi</taxon>
        <taxon>Fungi incertae sedis</taxon>
        <taxon>Mucoromycota</taxon>
        <taxon>Mortierellomycotina</taxon>
        <taxon>Mortierellomycetes</taxon>
        <taxon>Mortierellales</taxon>
        <taxon>Mortierellaceae</taxon>
        <taxon>Actinomortierella</taxon>
    </lineage>
</organism>
<comment type="caution">
    <text evidence="1">The sequence shown here is derived from an EMBL/GenBank/DDBJ whole genome shotgun (WGS) entry which is preliminary data.</text>
</comment>
<dbReference type="EMBL" id="JAAAJB010000688">
    <property type="protein sequence ID" value="KAG0252126.1"/>
    <property type="molecule type" value="Genomic_DNA"/>
</dbReference>
<sequence length="631" mass="71544">MATINIDVITLVIGNVKDRGTLFSLLTVSKQVFRYTCAVLYKDPFRFFRNKHTYDDSLIESKISLLWLLMSLSPAVDDDTYCVRRALDVAIRQGPETEAWPKNKARLATKLDYLSFIQCVRFDDALEGVESRCSMAVRRWISRSPAATGIVGHDSTFKSAVAWSICGHRLDQLCELEIEAHAIEDFVEVAPQLCRLRIIVIGSFDTDLPGRVDFMTDTYPSAVRLVQALQSHHGKDQLLDFRFTRSSKRLTELRTVNNRTSWWNEISKEYTDMSVGQALQRCRRLVALGLTFLRGGIDDASVLSWAVDERRDREAGKLLAPAVPLERLGLNLTELGTVDAFRVLMDGICAFGPSLDTLGVDLGPFKKEMMDEELWRLPLPQDESMVMPRLRIFRFKSPVVELFDVRLLQSFPNLRTMDVTLGKRASHQCWPVLQLPHLTSLKLHGRAACVFNPASLHSMPQLRSIELITGQSEQGASDGRPTLQDSWTWDWDLPKLESMSAQMDLSEAKFSFRFLRGCPNLSKLDLQFPEGPAYPLDVSSALADPAQDIYPNLHFLRLAGAYTLELEDLRILLQRALPSLTRLYMRAVGTCTREQAEEVSRDHPSMKCVTFQHRSRSLNEVEGWGLSGDRR</sequence>
<dbReference type="Proteomes" id="UP000807716">
    <property type="component" value="Unassembled WGS sequence"/>
</dbReference>
<dbReference type="AlphaFoldDB" id="A0A9P6PU84"/>
<evidence type="ECO:0000313" key="2">
    <source>
        <dbReference type="Proteomes" id="UP000807716"/>
    </source>
</evidence>
<reference evidence="1" key="1">
    <citation type="journal article" date="2020" name="Fungal Divers.">
        <title>Resolving the Mortierellaceae phylogeny through synthesis of multi-gene phylogenetics and phylogenomics.</title>
        <authorList>
            <person name="Vandepol N."/>
            <person name="Liber J."/>
            <person name="Desiro A."/>
            <person name="Na H."/>
            <person name="Kennedy M."/>
            <person name="Barry K."/>
            <person name="Grigoriev I.V."/>
            <person name="Miller A.N."/>
            <person name="O'Donnell K."/>
            <person name="Stajich J.E."/>
            <person name="Bonito G."/>
        </authorList>
    </citation>
    <scope>NUCLEOTIDE SEQUENCE</scope>
    <source>
        <strain evidence="1">BC1065</strain>
    </source>
</reference>
<name>A0A9P6PU84_9FUNG</name>
<gene>
    <name evidence="1" type="ORF">DFQ27_008252</name>
</gene>
<evidence type="ECO:0000313" key="1">
    <source>
        <dbReference type="EMBL" id="KAG0252126.1"/>
    </source>
</evidence>
<proteinExistence type="predicted"/>
<accession>A0A9P6PU84</accession>
<dbReference type="OrthoDB" id="2444741at2759"/>
<dbReference type="InterPro" id="IPR032675">
    <property type="entry name" value="LRR_dom_sf"/>
</dbReference>
<dbReference type="SUPFAM" id="SSF52047">
    <property type="entry name" value="RNI-like"/>
    <property type="match status" value="1"/>
</dbReference>